<keyword evidence="2" id="KW-1185">Reference proteome</keyword>
<name>A0A5J6WGN7_MORMI</name>
<reference evidence="1 2" key="1">
    <citation type="submission" date="2019-09" db="EMBL/GenBank/DDBJ databases">
        <title>Hybrid Assembly of the complete Genome of the Deep-Sea Bacterium Moritella marina from long Nanopore and Illumina reads.</title>
        <authorList>
            <person name="Magin S."/>
            <person name="Georgoulis A."/>
            <person name="Papadimitriou K."/>
            <person name="Iliakis G."/>
            <person name="Vorgias C.E."/>
        </authorList>
    </citation>
    <scope>NUCLEOTIDE SEQUENCE [LARGE SCALE GENOMIC DNA]</scope>
    <source>
        <strain evidence="1 2">MP-1</strain>
    </source>
</reference>
<evidence type="ECO:0000313" key="1">
    <source>
        <dbReference type="EMBL" id="QFI37137.1"/>
    </source>
</evidence>
<dbReference type="Proteomes" id="UP000327424">
    <property type="component" value="Chromosome"/>
</dbReference>
<protein>
    <submittedName>
        <fullName evidence="1">Uncharacterized protein</fullName>
    </submittedName>
</protein>
<proteinExistence type="predicted"/>
<dbReference type="EMBL" id="CP044399">
    <property type="protein sequence ID" value="QFI37137.1"/>
    <property type="molecule type" value="Genomic_DNA"/>
</dbReference>
<gene>
    <name evidence="1" type="ORF">FR932_04480</name>
</gene>
<dbReference type="OrthoDB" id="6215270at2"/>
<dbReference type="RefSeq" id="WP_019439245.1">
    <property type="nucleotide sequence ID" value="NZ_ALOE01000001.1"/>
</dbReference>
<evidence type="ECO:0000313" key="2">
    <source>
        <dbReference type="Proteomes" id="UP000327424"/>
    </source>
</evidence>
<dbReference type="AlphaFoldDB" id="A0A5J6WGN7"/>
<organism evidence="1 2">
    <name type="scientific">Moritella marina ATCC 15381</name>
    <dbReference type="NCBI Taxonomy" id="1202962"/>
    <lineage>
        <taxon>Bacteria</taxon>
        <taxon>Pseudomonadati</taxon>
        <taxon>Pseudomonadota</taxon>
        <taxon>Gammaproteobacteria</taxon>
        <taxon>Alteromonadales</taxon>
        <taxon>Moritellaceae</taxon>
        <taxon>Moritella</taxon>
    </lineage>
</organism>
<sequence length="94" mass="11116">MSLRLRLQRGFHKFSQRLLANLDSKKRLWIVQVDEGGLKNQSFIVDEDSFQQPLDWMLKRHYSVIDLENVDKMKCAEMVSVQLENAKHCLIRAK</sequence>
<dbReference type="KEGG" id="mmaa:FR932_04480"/>
<accession>A0A5J6WGN7</accession>